<reference evidence="1 2" key="1">
    <citation type="submission" date="2017-12" db="EMBL/GenBank/DDBJ databases">
        <title>Genomic characterization of T5-related Aeromonas hydrophila phages AhSzq-1 and AhSzw-1 and proposal to be two new species.</title>
        <authorList>
            <person name="Chen L."/>
            <person name="Yuan S."/>
            <person name="Ma Y."/>
        </authorList>
    </citation>
    <scope>NUCLEOTIDE SEQUENCE [LARGE SCALE GENOMIC DNA]</scope>
    <source>
        <strain evidence="1">Seawater</strain>
    </source>
</reference>
<evidence type="ECO:0000313" key="2">
    <source>
        <dbReference type="Proteomes" id="UP000244741"/>
    </source>
</evidence>
<dbReference type="Gene3D" id="3.30.420.10">
    <property type="entry name" value="Ribonuclease H-like superfamily/Ribonuclease H"/>
    <property type="match status" value="1"/>
</dbReference>
<keyword evidence="2" id="KW-1185">Reference proteome</keyword>
<name>A0A2R4ALK7_9CAUD</name>
<evidence type="ECO:0000313" key="1">
    <source>
        <dbReference type="EMBL" id="AVR75927.1"/>
    </source>
</evidence>
<sequence>MKQFCALDLEMNGTFPLAVALAKGYQDGDNLVVTDSLLFTISQKGKKINHYVKNHVVVQEELWQGKHTCKDAVLSLLEAAKDCDIIYSWGKETKLLASLIFHAGMEHDIRCKRMVDKLVDSQKMFEKPTKLESMYMLLGRKRLNDWHNPLTDALATLEIALLDGAK</sequence>
<organism evidence="1 2">
    <name type="scientific">Aeromonas phage AhSzq-1</name>
    <dbReference type="NCBI Taxonomy" id="2138298"/>
    <lineage>
        <taxon>Viruses</taxon>
        <taxon>Duplodnaviria</taxon>
        <taxon>Heunggongvirae</taxon>
        <taxon>Uroviricota</taxon>
        <taxon>Caudoviricetes</taxon>
        <taxon>Demerecviridae</taxon>
        <taxon>Shenzhenvirus</taxon>
        <taxon>Shenzhenvirus AhSzq1</taxon>
    </lineage>
</organism>
<dbReference type="Proteomes" id="UP000244741">
    <property type="component" value="Segment"/>
</dbReference>
<protein>
    <submittedName>
        <fullName evidence="1">3'-5' exonuclease</fullName>
    </submittedName>
</protein>
<accession>A0A2R4ALK7</accession>
<dbReference type="EMBL" id="MG676224">
    <property type="protein sequence ID" value="AVR75927.1"/>
    <property type="molecule type" value="Genomic_DNA"/>
</dbReference>
<gene>
    <name evidence="1" type="ORF">AhSzq1_34</name>
</gene>
<keyword evidence="1" id="KW-0540">Nuclease</keyword>
<dbReference type="GO" id="GO:0004527">
    <property type="term" value="F:exonuclease activity"/>
    <property type="evidence" value="ECO:0007669"/>
    <property type="project" value="UniProtKB-KW"/>
</dbReference>
<dbReference type="GO" id="GO:0003676">
    <property type="term" value="F:nucleic acid binding"/>
    <property type="evidence" value="ECO:0007669"/>
    <property type="project" value="InterPro"/>
</dbReference>
<keyword evidence="1" id="KW-0269">Exonuclease</keyword>
<dbReference type="InterPro" id="IPR036397">
    <property type="entry name" value="RNaseH_sf"/>
</dbReference>
<keyword evidence="1" id="KW-0378">Hydrolase</keyword>
<proteinExistence type="predicted"/>
<dbReference type="InterPro" id="IPR012337">
    <property type="entry name" value="RNaseH-like_sf"/>
</dbReference>
<dbReference type="SUPFAM" id="SSF53098">
    <property type="entry name" value="Ribonuclease H-like"/>
    <property type="match status" value="1"/>
</dbReference>